<dbReference type="GO" id="GO:0006402">
    <property type="term" value="P:mRNA catabolic process"/>
    <property type="evidence" value="ECO:0007669"/>
    <property type="project" value="TreeGrafter"/>
</dbReference>
<accession>A0A926ESK8</accession>
<dbReference type="PANTHER" id="PTHR40588:SF1">
    <property type="entry name" value="MRNA INTERFERASE TOXIN YAFQ"/>
    <property type="match status" value="1"/>
</dbReference>
<dbReference type="RefSeq" id="WP_262428912.1">
    <property type="nucleotide sequence ID" value="NZ_JACRTG010000012.1"/>
</dbReference>
<dbReference type="Proteomes" id="UP000601171">
    <property type="component" value="Unassembled WGS sequence"/>
</dbReference>
<dbReference type="EMBL" id="JACRTG010000012">
    <property type="protein sequence ID" value="MBC8587453.1"/>
    <property type="molecule type" value="Genomic_DNA"/>
</dbReference>
<dbReference type="AlphaFoldDB" id="A0A926ESK8"/>
<dbReference type="Pfam" id="PF15738">
    <property type="entry name" value="YafQ_toxin"/>
    <property type="match status" value="1"/>
</dbReference>
<evidence type="ECO:0000256" key="3">
    <source>
        <dbReference type="PIRSR" id="PIRSR006156-1"/>
    </source>
</evidence>
<dbReference type="InterPro" id="IPR004386">
    <property type="entry name" value="Toxin_YafQ-like"/>
</dbReference>
<evidence type="ECO:0000313" key="5">
    <source>
        <dbReference type="Proteomes" id="UP000601171"/>
    </source>
</evidence>
<dbReference type="InterPro" id="IPR007712">
    <property type="entry name" value="RelE/ParE_toxin"/>
</dbReference>
<gene>
    <name evidence="4" type="ORF">H8707_04265</name>
</gene>
<comment type="caution">
    <text evidence="4">The sequence shown here is derived from an EMBL/GenBank/DDBJ whole genome shotgun (WGS) entry which is preliminary data.</text>
</comment>
<dbReference type="PANTHER" id="PTHR40588">
    <property type="entry name" value="MRNA INTERFERASE TOXIN YAFQ"/>
    <property type="match status" value="1"/>
</dbReference>
<dbReference type="NCBIfam" id="TIGR02385">
    <property type="entry name" value="RelE_StbE"/>
    <property type="match status" value="1"/>
</dbReference>
<keyword evidence="5" id="KW-1185">Reference proteome</keyword>
<sequence length="90" mass="10779">MLTISYSTRFKKDYKIIKKRGYDIALLEEVLELLCTEQFLPQKYRDHDLTGNYEGHWECHISPDWLLIYKIEKEELLLALTRTGTHSDLF</sequence>
<evidence type="ECO:0000256" key="1">
    <source>
        <dbReference type="ARBA" id="ARBA00022649"/>
    </source>
</evidence>
<comment type="similarity">
    <text evidence="2">Belongs to the RelE toxin family. YafQ subfamily.</text>
</comment>
<dbReference type="GO" id="GO:0006415">
    <property type="term" value="P:translational termination"/>
    <property type="evidence" value="ECO:0007669"/>
    <property type="project" value="TreeGrafter"/>
</dbReference>
<protein>
    <submittedName>
        <fullName evidence="4">Type II toxin-antitoxin system YafQ family toxin</fullName>
    </submittedName>
</protein>
<evidence type="ECO:0000256" key="2">
    <source>
        <dbReference type="ARBA" id="ARBA00061366"/>
    </source>
</evidence>
<dbReference type="PIRSF" id="PIRSF006156">
    <property type="entry name" value="YafQ"/>
    <property type="match status" value="1"/>
</dbReference>
<dbReference type="FunFam" id="3.30.2310.20:FF:000003">
    <property type="entry name" value="Type II toxin-antitoxin system YafQ family toxin"/>
    <property type="match status" value="1"/>
</dbReference>
<keyword evidence="1" id="KW-1277">Toxin-antitoxin system</keyword>
<dbReference type="Gene3D" id="3.30.2310.20">
    <property type="entry name" value="RelE-like"/>
    <property type="match status" value="1"/>
</dbReference>
<evidence type="ECO:0000313" key="4">
    <source>
        <dbReference type="EMBL" id="MBC8587453.1"/>
    </source>
</evidence>
<reference evidence="4" key="1">
    <citation type="submission" date="2020-08" db="EMBL/GenBank/DDBJ databases">
        <title>Genome public.</title>
        <authorList>
            <person name="Liu C."/>
            <person name="Sun Q."/>
        </authorList>
    </citation>
    <scope>NUCLEOTIDE SEQUENCE</scope>
    <source>
        <strain evidence="4">BX21</strain>
    </source>
</reference>
<dbReference type="GO" id="GO:0004521">
    <property type="term" value="F:RNA endonuclease activity"/>
    <property type="evidence" value="ECO:0007669"/>
    <property type="project" value="TreeGrafter"/>
</dbReference>
<proteinExistence type="inferred from homology"/>
<name>A0A926ESK8_9FIRM</name>
<dbReference type="SUPFAM" id="SSF143011">
    <property type="entry name" value="RelE-like"/>
    <property type="match status" value="1"/>
</dbReference>
<feature type="active site" description="Proton donor" evidence="3">
    <location>
        <position position="86"/>
    </location>
</feature>
<dbReference type="InterPro" id="IPR035093">
    <property type="entry name" value="RelE/ParE_toxin_dom_sf"/>
</dbReference>
<organism evidence="4 5">
    <name type="scientific">Paratissierella segnis</name>
    <dbReference type="NCBI Taxonomy" id="2763679"/>
    <lineage>
        <taxon>Bacteria</taxon>
        <taxon>Bacillati</taxon>
        <taxon>Bacillota</taxon>
        <taxon>Tissierellia</taxon>
        <taxon>Tissierellales</taxon>
        <taxon>Tissierellaceae</taxon>
        <taxon>Paratissierella</taxon>
    </lineage>
</organism>